<dbReference type="PANTHER" id="PTHR37038:SF14">
    <property type="entry name" value="TRANSCRIPTIONAL ACTIVATOR"/>
    <property type="match status" value="1"/>
</dbReference>
<dbReference type="KEGG" id="ahal:FTX54_002900"/>
<dbReference type="Proteomes" id="UP000321816">
    <property type="component" value="Chromosome"/>
</dbReference>
<dbReference type="CDD" id="cd00093">
    <property type="entry name" value="HTH_XRE"/>
    <property type="match status" value="1"/>
</dbReference>
<evidence type="ECO:0000313" key="2">
    <source>
        <dbReference type="EMBL" id="WWD80529.1"/>
    </source>
</evidence>
<dbReference type="InterPro" id="IPR001387">
    <property type="entry name" value="Cro/C1-type_HTH"/>
</dbReference>
<reference evidence="2 3" key="1">
    <citation type="submission" date="2024-01" db="EMBL/GenBank/DDBJ databases">
        <title>Complete Genome Sequence of Alkalicoccus halolimnae BZ-SZ-XJ29T, a Moderately Halophilic Bacterium Isolated from a Salt Lake.</title>
        <authorList>
            <person name="Zhao B."/>
        </authorList>
    </citation>
    <scope>NUCLEOTIDE SEQUENCE [LARGE SCALE GENOMIC DNA]</scope>
    <source>
        <strain evidence="2 3">BZ-SZ-XJ29</strain>
    </source>
</reference>
<keyword evidence="3" id="KW-1185">Reference proteome</keyword>
<dbReference type="RefSeq" id="WP_147804900.1">
    <property type="nucleotide sequence ID" value="NZ_CP144914.1"/>
</dbReference>
<protein>
    <submittedName>
        <fullName evidence="2">Helix-turn-helix domain-containing protein</fullName>
    </submittedName>
</protein>
<dbReference type="Pfam" id="PF01381">
    <property type="entry name" value="HTH_3"/>
    <property type="match status" value="1"/>
</dbReference>
<dbReference type="Gene3D" id="1.25.40.10">
    <property type="entry name" value="Tetratricopeptide repeat domain"/>
    <property type="match status" value="1"/>
</dbReference>
<accession>A0A5C7FCW6</accession>
<dbReference type="SUPFAM" id="SSF47413">
    <property type="entry name" value="lambda repressor-like DNA-binding domains"/>
    <property type="match status" value="1"/>
</dbReference>
<proteinExistence type="predicted"/>
<gene>
    <name evidence="2" type="ORF">FTX54_002900</name>
</gene>
<dbReference type="PANTHER" id="PTHR37038">
    <property type="entry name" value="TRANSCRIPTIONAL REGULATOR-RELATED"/>
    <property type="match status" value="1"/>
</dbReference>
<name>A0A5C7FCW6_9BACI</name>
<dbReference type="InterPro" id="IPR011990">
    <property type="entry name" value="TPR-like_helical_dom_sf"/>
</dbReference>
<dbReference type="Pfam" id="PF18768">
    <property type="entry name" value="RNPP_C"/>
    <property type="match status" value="1"/>
</dbReference>
<dbReference type="OrthoDB" id="1150409at2"/>
<evidence type="ECO:0000313" key="3">
    <source>
        <dbReference type="Proteomes" id="UP000321816"/>
    </source>
</evidence>
<sequence>MNKNKLGQSIEMLRKKKNMSQGQLAEGICTQPAVSQIEKGKVYPKVDTLYYFASKLDTSLSHFVEVLLEEPEEKQNEVIQKLNRLSTEQKHEEILACIKGLSSPLPPWMKLFTGWLQYLSEHYLGFRSLKETIYIFKSLLQEEDPILIRRNHLHISIMNSIAFLYAADGHYLESLYYYDKILSPEEALPVSSEVIDIDIYRIRVMYNKAKTLYDMGETTASLETIEAGIEASLHKESMALLGQFYYYKGQCYEKLDEEKEIICECYQRALSLFEILNKKLYSRLLWEHKSSFLNQLD</sequence>
<dbReference type="SUPFAM" id="SSF48452">
    <property type="entry name" value="TPR-like"/>
    <property type="match status" value="1"/>
</dbReference>
<dbReference type="InterPro" id="IPR010982">
    <property type="entry name" value="Lambda_DNA-bd_dom_sf"/>
</dbReference>
<dbReference type="AlphaFoldDB" id="A0A5C7FCW6"/>
<dbReference type="EMBL" id="CP144914">
    <property type="protein sequence ID" value="WWD80529.1"/>
    <property type="molecule type" value="Genomic_DNA"/>
</dbReference>
<dbReference type="SMART" id="SM00530">
    <property type="entry name" value="HTH_XRE"/>
    <property type="match status" value="1"/>
</dbReference>
<dbReference type="InterPro" id="IPR041315">
    <property type="entry name" value="PlcR_TPR"/>
</dbReference>
<feature type="domain" description="HTH cro/C1-type" evidence="1">
    <location>
        <begin position="10"/>
        <end position="63"/>
    </location>
</feature>
<organism evidence="2 3">
    <name type="scientific">Alkalicoccus halolimnae</name>
    <dbReference type="NCBI Taxonomy" id="1667239"/>
    <lineage>
        <taxon>Bacteria</taxon>
        <taxon>Bacillati</taxon>
        <taxon>Bacillota</taxon>
        <taxon>Bacilli</taxon>
        <taxon>Bacillales</taxon>
        <taxon>Bacillaceae</taxon>
        <taxon>Alkalicoccus</taxon>
    </lineage>
</organism>
<dbReference type="PROSITE" id="PS50943">
    <property type="entry name" value="HTH_CROC1"/>
    <property type="match status" value="1"/>
</dbReference>
<dbReference type="GO" id="GO:0003677">
    <property type="term" value="F:DNA binding"/>
    <property type="evidence" value="ECO:0007669"/>
    <property type="project" value="InterPro"/>
</dbReference>
<dbReference type="InterPro" id="IPR053163">
    <property type="entry name" value="HTH-type_regulator_Rgg"/>
</dbReference>
<evidence type="ECO:0000259" key="1">
    <source>
        <dbReference type="PROSITE" id="PS50943"/>
    </source>
</evidence>